<evidence type="ECO:0000313" key="2">
    <source>
        <dbReference type="Proteomes" id="UP001162164"/>
    </source>
</evidence>
<dbReference type="Pfam" id="PF01395">
    <property type="entry name" value="PBP_GOBP"/>
    <property type="match status" value="1"/>
</dbReference>
<dbReference type="InterPro" id="IPR006170">
    <property type="entry name" value="PBP/GOBP"/>
</dbReference>
<comment type="caution">
    <text evidence="1">The sequence shown here is derived from an EMBL/GenBank/DDBJ whole genome shotgun (WGS) entry which is preliminary data.</text>
</comment>
<accession>A0ABQ9JPX7</accession>
<sequence length="77" mass="8781">MLFARNSHASSQWTMDDNGELNKEFIIEIMPPDKSSRVAKAVDTCAPRVKDVAGIEEKAYVLFKCWHEVDPQILVLF</sequence>
<dbReference type="Gene3D" id="1.10.238.20">
    <property type="entry name" value="Pheromone/general odorant binding protein domain"/>
    <property type="match status" value="1"/>
</dbReference>
<dbReference type="Proteomes" id="UP001162164">
    <property type="component" value="Unassembled WGS sequence"/>
</dbReference>
<evidence type="ECO:0000313" key="1">
    <source>
        <dbReference type="EMBL" id="KAJ8979432.1"/>
    </source>
</evidence>
<dbReference type="CDD" id="cd23992">
    <property type="entry name" value="PBP_GOBP"/>
    <property type="match status" value="1"/>
</dbReference>
<dbReference type="InterPro" id="IPR036728">
    <property type="entry name" value="PBP_GOBP_sf"/>
</dbReference>
<keyword evidence="2" id="KW-1185">Reference proteome</keyword>
<protein>
    <submittedName>
        <fullName evidence="1">Uncharacterized protein</fullName>
    </submittedName>
</protein>
<dbReference type="SUPFAM" id="SSF47565">
    <property type="entry name" value="Insect pheromone/odorant-binding proteins"/>
    <property type="match status" value="1"/>
</dbReference>
<reference evidence="1" key="1">
    <citation type="journal article" date="2023" name="Insect Mol. Biol.">
        <title>Genome sequencing provides insights into the evolution of gene families encoding plant cell wall-degrading enzymes in longhorned beetles.</title>
        <authorList>
            <person name="Shin N.R."/>
            <person name="Okamura Y."/>
            <person name="Kirsch R."/>
            <person name="Pauchet Y."/>
        </authorList>
    </citation>
    <scope>NUCLEOTIDE SEQUENCE</scope>
    <source>
        <strain evidence="1">MMC_N1</strain>
    </source>
</reference>
<organism evidence="1 2">
    <name type="scientific">Molorchus minor</name>
    <dbReference type="NCBI Taxonomy" id="1323400"/>
    <lineage>
        <taxon>Eukaryota</taxon>
        <taxon>Metazoa</taxon>
        <taxon>Ecdysozoa</taxon>
        <taxon>Arthropoda</taxon>
        <taxon>Hexapoda</taxon>
        <taxon>Insecta</taxon>
        <taxon>Pterygota</taxon>
        <taxon>Neoptera</taxon>
        <taxon>Endopterygota</taxon>
        <taxon>Coleoptera</taxon>
        <taxon>Polyphaga</taxon>
        <taxon>Cucujiformia</taxon>
        <taxon>Chrysomeloidea</taxon>
        <taxon>Cerambycidae</taxon>
        <taxon>Lamiinae</taxon>
        <taxon>Monochamini</taxon>
        <taxon>Molorchus</taxon>
    </lineage>
</organism>
<proteinExistence type="predicted"/>
<name>A0ABQ9JPX7_9CUCU</name>
<dbReference type="EMBL" id="JAPWTJ010000339">
    <property type="protein sequence ID" value="KAJ8979432.1"/>
    <property type="molecule type" value="Genomic_DNA"/>
</dbReference>
<gene>
    <name evidence="1" type="ORF">NQ317_003211</name>
</gene>